<keyword evidence="2" id="KW-0175">Coiled coil</keyword>
<dbReference type="InterPro" id="IPR035965">
    <property type="entry name" value="PAS-like_dom_sf"/>
</dbReference>
<feature type="domain" description="PAS" evidence="3">
    <location>
        <begin position="40"/>
        <end position="118"/>
    </location>
</feature>
<evidence type="ECO:0000256" key="1">
    <source>
        <dbReference type="ARBA" id="ARBA00022553"/>
    </source>
</evidence>
<dbReference type="InterPro" id="IPR013656">
    <property type="entry name" value="PAS_4"/>
</dbReference>
<feature type="domain" description="PAC" evidence="4">
    <location>
        <begin position="236"/>
        <end position="288"/>
    </location>
</feature>
<reference evidence="6 7" key="1">
    <citation type="submission" date="2007-08" db="EMBL/GenBank/DDBJ databases">
        <title>Complete sequence of Roseiflexus castenholzii DSM 13941.</title>
        <authorList>
            <consortium name="US DOE Joint Genome Institute"/>
            <person name="Copeland A."/>
            <person name="Lucas S."/>
            <person name="Lapidus A."/>
            <person name="Barry K."/>
            <person name="Glavina del Rio T."/>
            <person name="Dalin E."/>
            <person name="Tice H."/>
            <person name="Pitluck S."/>
            <person name="Thompson L.S."/>
            <person name="Brettin T."/>
            <person name="Bruce D."/>
            <person name="Detter J.C."/>
            <person name="Han C."/>
            <person name="Tapia R."/>
            <person name="Schmutz J."/>
            <person name="Larimer F."/>
            <person name="Land M."/>
            <person name="Hauser L."/>
            <person name="Kyrpides N."/>
            <person name="Mikhailova N."/>
            <person name="Bryant D.A."/>
            <person name="Hanada S."/>
            <person name="Tsukatani Y."/>
            <person name="Richardson P."/>
        </authorList>
    </citation>
    <scope>NUCLEOTIDE SEQUENCE [LARGE SCALE GENOMIC DNA]</scope>
    <source>
        <strain evidence="7">DSM 13941 / HLO8</strain>
    </source>
</reference>
<evidence type="ECO:0000256" key="2">
    <source>
        <dbReference type="SAM" id="Coils"/>
    </source>
</evidence>
<dbReference type="SUPFAM" id="SSF55785">
    <property type="entry name" value="PYP-like sensor domain (PAS domain)"/>
    <property type="match status" value="2"/>
</dbReference>
<evidence type="ECO:0000313" key="7">
    <source>
        <dbReference type="Proteomes" id="UP000000263"/>
    </source>
</evidence>
<dbReference type="InterPro" id="IPR036513">
    <property type="entry name" value="STAS_dom_sf"/>
</dbReference>
<dbReference type="InterPro" id="IPR000700">
    <property type="entry name" value="PAS-assoc_C"/>
</dbReference>
<dbReference type="Gene3D" id="3.30.450.20">
    <property type="entry name" value="PAS domain"/>
    <property type="match status" value="2"/>
</dbReference>
<feature type="domain" description="PAS" evidence="3">
    <location>
        <begin position="162"/>
        <end position="202"/>
    </location>
</feature>
<dbReference type="Pfam" id="PF08448">
    <property type="entry name" value="PAS_4"/>
    <property type="match status" value="2"/>
</dbReference>
<keyword evidence="1" id="KW-0597">Phosphoprotein</keyword>
<dbReference type="InterPro" id="IPR000014">
    <property type="entry name" value="PAS"/>
</dbReference>
<dbReference type="PANTHER" id="PTHR33745">
    <property type="entry name" value="RSBT ANTAGONIST PROTEIN RSBS-RELATED"/>
    <property type="match status" value="1"/>
</dbReference>
<proteinExistence type="predicted"/>
<dbReference type="OrthoDB" id="9779734at2"/>
<accession>A7NLQ9</accession>
<protein>
    <submittedName>
        <fullName evidence="6">Putative PAS/PAC sensor protein</fullName>
    </submittedName>
</protein>
<dbReference type="InterPro" id="IPR002645">
    <property type="entry name" value="STAS_dom"/>
</dbReference>
<dbReference type="SMART" id="SM00086">
    <property type="entry name" value="PAC"/>
    <property type="match status" value="2"/>
</dbReference>
<feature type="domain" description="PAC" evidence="4">
    <location>
        <begin position="113"/>
        <end position="165"/>
    </location>
</feature>
<dbReference type="PANTHER" id="PTHR33745:SF3">
    <property type="entry name" value="RSBT CO-ANTAGONIST PROTEIN RSBRC"/>
    <property type="match status" value="1"/>
</dbReference>
<keyword evidence="7" id="KW-1185">Reference proteome</keyword>
<dbReference type="STRING" id="383372.Rcas_2373"/>
<dbReference type="EMBL" id="CP000804">
    <property type="protein sequence ID" value="ABU58455.1"/>
    <property type="molecule type" value="Genomic_DNA"/>
</dbReference>
<dbReference type="InterPro" id="IPR001610">
    <property type="entry name" value="PAC"/>
</dbReference>
<evidence type="ECO:0000313" key="6">
    <source>
        <dbReference type="EMBL" id="ABU58455.1"/>
    </source>
</evidence>
<dbReference type="PROSITE" id="PS50801">
    <property type="entry name" value="STAS"/>
    <property type="match status" value="1"/>
</dbReference>
<dbReference type="eggNOG" id="COG2202">
    <property type="taxonomic scope" value="Bacteria"/>
</dbReference>
<evidence type="ECO:0000259" key="5">
    <source>
        <dbReference type="PROSITE" id="PS50801"/>
    </source>
</evidence>
<gene>
    <name evidence="6" type="ordered locus">Rcas_2373</name>
</gene>
<dbReference type="Proteomes" id="UP000000263">
    <property type="component" value="Chromosome"/>
</dbReference>
<dbReference type="CDD" id="cd00130">
    <property type="entry name" value="PAS"/>
    <property type="match status" value="2"/>
</dbReference>
<dbReference type="HOGENOM" id="CLU_026775_5_0_0"/>
<organism evidence="6 7">
    <name type="scientific">Roseiflexus castenholzii (strain DSM 13941 / HLO8)</name>
    <dbReference type="NCBI Taxonomy" id="383372"/>
    <lineage>
        <taxon>Bacteria</taxon>
        <taxon>Bacillati</taxon>
        <taxon>Chloroflexota</taxon>
        <taxon>Chloroflexia</taxon>
        <taxon>Chloroflexales</taxon>
        <taxon>Roseiflexineae</taxon>
        <taxon>Roseiflexaceae</taxon>
        <taxon>Roseiflexus</taxon>
    </lineage>
</organism>
<dbReference type="NCBIfam" id="TIGR00229">
    <property type="entry name" value="sensory_box"/>
    <property type="match status" value="2"/>
</dbReference>
<dbReference type="eggNOG" id="COG1366">
    <property type="taxonomic scope" value="Bacteria"/>
</dbReference>
<evidence type="ECO:0000259" key="4">
    <source>
        <dbReference type="PROSITE" id="PS50113"/>
    </source>
</evidence>
<dbReference type="PROSITE" id="PS50113">
    <property type="entry name" value="PAC"/>
    <property type="match status" value="2"/>
</dbReference>
<feature type="domain" description="STAS" evidence="5">
    <location>
        <begin position="307"/>
        <end position="418"/>
    </location>
</feature>
<dbReference type="SUPFAM" id="SSF52091">
    <property type="entry name" value="SpoIIaa-like"/>
    <property type="match status" value="1"/>
</dbReference>
<dbReference type="SMART" id="SM00091">
    <property type="entry name" value="PAS"/>
    <property type="match status" value="2"/>
</dbReference>
<feature type="coiled-coil region" evidence="2">
    <location>
        <begin position="7"/>
        <end position="41"/>
    </location>
</feature>
<dbReference type="Gene3D" id="3.30.750.24">
    <property type="entry name" value="STAS domain"/>
    <property type="match status" value="1"/>
</dbReference>
<dbReference type="CDD" id="cd07041">
    <property type="entry name" value="STAS_RsbR_RsbS_like"/>
    <property type="match status" value="1"/>
</dbReference>
<dbReference type="Pfam" id="PF01740">
    <property type="entry name" value="STAS"/>
    <property type="match status" value="1"/>
</dbReference>
<sequence length="424" mass="46550">MSLSATNHNTEAELSRLRQRVAELEEQLARLEASNGVATANFDMHRVLDALAVPIFYKDADGRYVGCNEAFAAFLGRDRAGIIGKTAYDLAPPHLAEVYHQADLNLMRQRTLQVYEAEVMTAQGDNRTVQFSKAPIFDAAGNVVGLIGAIQDITERKKAEQEMARLMEVLENTPDVIGMADAQGRVVYMNKAGRRLRGLSSDADLKSMQIADFHPAWAAKIIYEEAIPIADHNGYWSGDLAMVNARGEEIPVSQVLLAHHDADGKLTYVTGIMRDISERKKAERALREREVQEQVIEAQRAALRELSTPLLPISSDVVVMPIIGAVDSARAQQIMDTLLEGVSEHHASLAILDITGVKVMDTQVAGALLHAAHAVRLLGAQVVLSGIRPEIAQTLVHIGIDMRDLVTRSTLQQAIAFALERFRQ</sequence>
<dbReference type="InterPro" id="IPR051932">
    <property type="entry name" value="Bact_StressResp_Reg"/>
</dbReference>
<dbReference type="AlphaFoldDB" id="A7NLQ9"/>
<evidence type="ECO:0000259" key="3">
    <source>
        <dbReference type="PROSITE" id="PS50112"/>
    </source>
</evidence>
<dbReference type="PROSITE" id="PS50112">
    <property type="entry name" value="PAS"/>
    <property type="match status" value="2"/>
</dbReference>
<name>A7NLQ9_ROSCS</name>
<dbReference type="RefSeq" id="WP_012120879.1">
    <property type="nucleotide sequence ID" value="NC_009767.1"/>
</dbReference>
<dbReference type="KEGG" id="rca:Rcas_2373"/>